<gene>
    <name evidence="7" type="ORF">LTRI10_LOCUS24875</name>
</gene>
<reference evidence="7 8" key="1">
    <citation type="submission" date="2024-04" db="EMBL/GenBank/DDBJ databases">
        <authorList>
            <person name="Fracassetti M."/>
        </authorList>
    </citation>
    <scope>NUCLEOTIDE SEQUENCE [LARGE SCALE GENOMIC DNA]</scope>
</reference>
<keyword evidence="3" id="KW-0804">Transcription</keyword>
<evidence type="ECO:0000313" key="8">
    <source>
        <dbReference type="Proteomes" id="UP001497516"/>
    </source>
</evidence>
<feature type="region of interest" description="Disordered" evidence="5">
    <location>
        <begin position="212"/>
        <end position="235"/>
    </location>
</feature>
<dbReference type="GO" id="GO:0006355">
    <property type="term" value="P:regulation of DNA-templated transcription"/>
    <property type="evidence" value="ECO:0007669"/>
    <property type="project" value="InterPro"/>
</dbReference>
<keyword evidence="8" id="KW-1185">Reference proteome</keyword>
<dbReference type="PANTHER" id="PTHR31744">
    <property type="entry name" value="PROTEIN CUP-SHAPED COTYLEDON 2-RELATED"/>
    <property type="match status" value="1"/>
</dbReference>
<dbReference type="FunFam" id="2.170.150.80:FF:000006">
    <property type="entry name" value="NAC domain-containing protein 100-like"/>
    <property type="match status" value="1"/>
</dbReference>
<protein>
    <recommendedName>
        <fullName evidence="6">NAC domain-containing protein</fullName>
    </recommendedName>
</protein>
<dbReference type="PANTHER" id="PTHR31744:SF86">
    <property type="entry name" value="PROTEIN CUP-SHAPED COTYLEDON 3"/>
    <property type="match status" value="1"/>
</dbReference>
<dbReference type="SUPFAM" id="SSF101941">
    <property type="entry name" value="NAC domain"/>
    <property type="match status" value="1"/>
</dbReference>
<dbReference type="Pfam" id="PF02365">
    <property type="entry name" value="NAM"/>
    <property type="match status" value="1"/>
</dbReference>
<keyword evidence="4" id="KW-0539">Nucleus</keyword>
<evidence type="ECO:0000256" key="3">
    <source>
        <dbReference type="ARBA" id="ARBA00023163"/>
    </source>
</evidence>
<name>A0AAV2ECD7_9ROSI</name>
<proteinExistence type="predicted"/>
<dbReference type="Proteomes" id="UP001497516">
    <property type="component" value="Chromosome 4"/>
</dbReference>
<dbReference type="EMBL" id="OZ034817">
    <property type="protein sequence ID" value="CAL1383613.1"/>
    <property type="molecule type" value="Genomic_DNA"/>
</dbReference>
<evidence type="ECO:0000256" key="4">
    <source>
        <dbReference type="ARBA" id="ARBA00023242"/>
    </source>
</evidence>
<organism evidence="7 8">
    <name type="scientific">Linum trigynum</name>
    <dbReference type="NCBI Taxonomy" id="586398"/>
    <lineage>
        <taxon>Eukaryota</taxon>
        <taxon>Viridiplantae</taxon>
        <taxon>Streptophyta</taxon>
        <taxon>Embryophyta</taxon>
        <taxon>Tracheophyta</taxon>
        <taxon>Spermatophyta</taxon>
        <taxon>Magnoliopsida</taxon>
        <taxon>eudicotyledons</taxon>
        <taxon>Gunneridae</taxon>
        <taxon>Pentapetalae</taxon>
        <taxon>rosids</taxon>
        <taxon>fabids</taxon>
        <taxon>Malpighiales</taxon>
        <taxon>Linaceae</taxon>
        <taxon>Linum</taxon>
    </lineage>
</organism>
<keyword evidence="2" id="KW-0238">DNA-binding</keyword>
<dbReference type="AlphaFoldDB" id="A0AAV2ECD7"/>
<dbReference type="Gene3D" id="2.170.150.80">
    <property type="entry name" value="NAC domain"/>
    <property type="match status" value="1"/>
</dbReference>
<dbReference type="PROSITE" id="PS51005">
    <property type="entry name" value="NAC"/>
    <property type="match status" value="1"/>
</dbReference>
<evidence type="ECO:0000256" key="5">
    <source>
        <dbReference type="SAM" id="MobiDB-lite"/>
    </source>
</evidence>
<evidence type="ECO:0000256" key="1">
    <source>
        <dbReference type="ARBA" id="ARBA00023015"/>
    </source>
</evidence>
<dbReference type="InterPro" id="IPR003441">
    <property type="entry name" value="NAC-dom"/>
</dbReference>
<evidence type="ECO:0000313" key="7">
    <source>
        <dbReference type="EMBL" id="CAL1383613.1"/>
    </source>
</evidence>
<dbReference type="InterPro" id="IPR036093">
    <property type="entry name" value="NAC_dom_sf"/>
</dbReference>
<dbReference type="GO" id="GO:0000976">
    <property type="term" value="F:transcription cis-regulatory region binding"/>
    <property type="evidence" value="ECO:0007669"/>
    <property type="project" value="UniProtKB-ARBA"/>
</dbReference>
<sequence>MQSEALSELAAGELLGGEEVNEHGLPPGFRFHPTDEELITFYLASKVFHGSFCGVQIAEIDLNRCEPWDLPDVAKMGEKEWYFFSLRDRKYPTGLRTNRATGAGYWKATGKDREVYSTGRPDSMLLGLKKTLVFYKGRAPKGEKTKWVMHEYRLEGHFSYRHHSTSKEEWVICRIFHKTVEKKTGIFLHGLQELAAASASLSSPSGNNYNNPAGALPALSEAAAPPSSSPSWELSQPHQSTSCCFKALHHFPNPPPDFLAAADHGHLKTILTNAINVTDNNNNNSSNHGFDDDHSTGFLRQCKTELGAAGVNDQPWPSLSSSHDNFHFPPPAATTFHDWGCTQDHQRAAAPMNNDYTMQQNPFPSCLYTQDDDSATNVDYSSPSSAALSFLGFQSLTVPSIPFNKPSGAGGGFHAMMLDGATAPTVARSSCLGDSWSSLMAGGHSSWPTT</sequence>
<keyword evidence="1" id="KW-0805">Transcription regulation</keyword>
<evidence type="ECO:0000256" key="2">
    <source>
        <dbReference type="ARBA" id="ARBA00023125"/>
    </source>
</evidence>
<evidence type="ECO:0000259" key="6">
    <source>
        <dbReference type="PROSITE" id="PS51005"/>
    </source>
</evidence>
<accession>A0AAV2ECD7</accession>
<feature type="domain" description="NAC" evidence="6">
    <location>
        <begin position="25"/>
        <end position="178"/>
    </location>
</feature>